<dbReference type="Proteomes" id="UP000191448">
    <property type="component" value="Unassembled WGS sequence"/>
</dbReference>
<evidence type="ECO:0000256" key="1">
    <source>
        <dbReference type="SAM" id="SignalP"/>
    </source>
</evidence>
<dbReference type="Pfam" id="PF16472">
    <property type="entry name" value="DUF5050"/>
    <property type="match status" value="1"/>
</dbReference>
<dbReference type="PROSITE" id="PS51257">
    <property type="entry name" value="PROKAR_LIPOPROTEIN"/>
    <property type="match status" value="1"/>
</dbReference>
<evidence type="ECO:0000259" key="2">
    <source>
        <dbReference type="Pfam" id="PF16472"/>
    </source>
</evidence>
<proteinExistence type="predicted"/>
<dbReference type="OrthoDB" id="1931397at2"/>
<keyword evidence="1" id="KW-0732">Signal</keyword>
<evidence type="ECO:0000313" key="3">
    <source>
        <dbReference type="EMBL" id="OPX47130.1"/>
    </source>
</evidence>
<feature type="chain" id="PRO_5038391342" description="Prolow-density lipoprotein receptor-related protein 1-like beta-propeller domain-containing protein" evidence="1">
    <location>
        <begin position="20"/>
        <end position="338"/>
    </location>
</feature>
<dbReference type="RefSeq" id="WP_080023602.1">
    <property type="nucleotide sequence ID" value="NZ_LTAY01000059.1"/>
</dbReference>
<protein>
    <recommendedName>
        <fullName evidence="2">Prolow-density lipoprotein receptor-related protein 1-like beta-propeller domain-containing protein</fullName>
    </recommendedName>
</protein>
<name>A0A1V4STB0_9CLOT</name>
<dbReference type="InterPro" id="IPR032485">
    <property type="entry name" value="LRP1-like_beta_prop"/>
</dbReference>
<accession>A0A1V4STB0</accession>
<evidence type="ECO:0000313" key="4">
    <source>
        <dbReference type="Proteomes" id="UP000191448"/>
    </source>
</evidence>
<organism evidence="3 4">
    <name type="scientific">Clostridium thermobutyricum DSM 4928</name>
    <dbReference type="NCBI Taxonomy" id="1121339"/>
    <lineage>
        <taxon>Bacteria</taxon>
        <taxon>Bacillati</taxon>
        <taxon>Bacillota</taxon>
        <taxon>Clostridia</taxon>
        <taxon>Eubacteriales</taxon>
        <taxon>Clostridiaceae</taxon>
        <taxon>Clostridium</taxon>
    </lineage>
</organism>
<dbReference type="AlphaFoldDB" id="A0A1V4STB0"/>
<dbReference type="EMBL" id="LTAY01000059">
    <property type="protein sequence ID" value="OPX47130.1"/>
    <property type="molecule type" value="Genomic_DNA"/>
</dbReference>
<reference evidence="3 4" key="1">
    <citation type="submission" date="2016-02" db="EMBL/GenBank/DDBJ databases">
        <title>Genome sequence of Clostridium thermobutyricum DSM 4928.</title>
        <authorList>
            <person name="Poehlein A."/>
            <person name="Daniel R."/>
        </authorList>
    </citation>
    <scope>NUCLEOTIDE SEQUENCE [LARGE SCALE GENOMIC DNA]</scope>
    <source>
        <strain evidence="3 4">DSM 4928</strain>
    </source>
</reference>
<dbReference type="SUPFAM" id="SSF69304">
    <property type="entry name" value="Tricorn protease N-terminal domain"/>
    <property type="match status" value="1"/>
</dbReference>
<sequence>MRKLFILSLFALMSISLFGCNKDNSDEKNITSSLNSTDTIDYSKEKKEISDKKNNKNFSLTENSVTPSPFILNDSILYFPNWDNNNKISLINFSDKNFKITNKSVGEFFEYSTNSMTLLHNEIFFANGNDNYNFSKINLANKQVTKINNKSVRDICNDNVRIYYVDYKTNELFTYDPIDNISNKITSNKIGKFIVNGNNILYQNSDDKYKLYRVTIDGSLNEKLLDYSVESFAVYDDKLYFINSSDNNYLYYLDPETMDTRRVTIISARNISVYKNKLVFIDINDFNKLKSINIDLNKNKFNTSTIINDSINDFYISEKGIFYRKGIDVNSSWYLVTP</sequence>
<gene>
    <name evidence="3" type="ORF">CLTHE_23790</name>
</gene>
<feature type="domain" description="Prolow-density lipoprotein receptor-related protein 1-like beta-propeller" evidence="2">
    <location>
        <begin position="121"/>
        <end position="332"/>
    </location>
</feature>
<comment type="caution">
    <text evidence="3">The sequence shown here is derived from an EMBL/GenBank/DDBJ whole genome shotgun (WGS) entry which is preliminary data.</text>
</comment>
<feature type="signal peptide" evidence="1">
    <location>
        <begin position="1"/>
        <end position="19"/>
    </location>
</feature>